<dbReference type="VEuPathDB" id="TriTrypDB:TcBrA4_0119460"/>
<sequence length="372" mass="41544">MQQKIPIDGVALLLGRRIAALLVPVFACMLLVSWSVLNLSSLIADQQFSPIFSFMDEEAHDTIRGKIGSSIVNALILVAMLTVMTFLMVLLYACHCEKVLFAVLFFSAGFTLFYMTWMWMDLFCTRFQIPYDFITSSFLLWNAGIVGLVSIFYYAHPVLAQVYLVVVSVIVGWSMTFFSEWSTWSMLVFVALYDMVAVLSPRGPLKMLIQIAEKRNEPLPGFVYNSNANPSMQKAERVGVPPGEDMHTRDGSRENNSTDDADSKTSSQMTSVSRLYYALDRSPFKLGLGDFIFYSVLSARAALYAFMPWAASTVAVCFGLVATLTTLLMYKSRFPALPALPISICFGVAVFFLYRFVVTPLDYFAALSVLAL</sequence>
<keyword evidence="6 8" id="KW-0333">Golgi apparatus</keyword>
<dbReference type="AlphaFoldDB" id="A0A2V2VE78"/>
<comment type="subunit">
    <text evidence="8">Homodimer.</text>
</comment>
<keyword evidence="2 8" id="KW-0812">Transmembrane</keyword>
<dbReference type="SMART" id="SM00730">
    <property type="entry name" value="PSN"/>
    <property type="match status" value="1"/>
</dbReference>
<evidence type="ECO:0000256" key="4">
    <source>
        <dbReference type="ARBA" id="ARBA00022976"/>
    </source>
</evidence>
<keyword evidence="8" id="KW-0378">Hydrolase</keyword>
<comment type="domain">
    <text evidence="8">The PAL motif is required for normal active site conformation.</text>
</comment>
<evidence type="ECO:0000256" key="3">
    <source>
        <dbReference type="ARBA" id="ARBA00022824"/>
    </source>
</evidence>
<dbReference type="VEuPathDB" id="TriTrypDB:TcCLB.503543.10"/>
<dbReference type="Pfam" id="PF01080">
    <property type="entry name" value="Presenilin"/>
    <property type="match status" value="1"/>
</dbReference>
<dbReference type="VEuPathDB" id="TriTrypDB:C3747_204g25"/>
<feature type="transmembrane region" description="Helical" evidence="8">
    <location>
        <begin position="138"/>
        <end position="155"/>
    </location>
</feature>
<feature type="transmembrane region" description="Helical" evidence="8">
    <location>
        <begin position="21"/>
        <end position="44"/>
    </location>
</feature>
<feature type="region of interest" description="Disordered" evidence="9">
    <location>
        <begin position="233"/>
        <end position="267"/>
    </location>
</feature>
<keyword evidence="3 8" id="KW-0256">Endoplasmic reticulum</keyword>
<dbReference type="GO" id="GO:0070765">
    <property type="term" value="C:gamma-secretase complex"/>
    <property type="evidence" value="ECO:0007669"/>
    <property type="project" value="TreeGrafter"/>
</dbReference>
<feature type="transmembrane region" description="Helical" evidence="8">
    <location>
        <begin position="162"/>
        <end position="178"/>
    </location>
</feature>
<comment type="caution">
    <text evidence="10">The sequence shown here is derived from an EMBL/GenBank/DDBJ whole genome shotgun (WGS) entry which is preliminary data.</text>
</comment>
<keyword evidence="8" id="KW-0645">Protease</keyword>
<dbReference type="PRINTS" id="PR01072">
    <property type="entry name" value="PRESENILIN"/>
</dbReference>
<evidence type="ECO:0000256" key="8">
    <source>
        <dbReference type="RuleBase" id="RU361148"/>
    </source>
</evidence>
<dbReference type="VEuPathDB" id="TriTrypDB:C4B63_26g193"/>
<dbReference type="OrthoDB" id="432970at2759"/>
<comment type="function">
    <text evidence="8">Probable subunit of the gamma-secretase complex, an endoprotease complex that catalyzes the intramembrane cleavage of integral membrane proteins such as Notch receptors.</text>
</comment>
<dbReference type="EMBL" id="PRFA01000026">
    <property type="protein sequence ID" value="PWU94514.1"/>
    <property type="molecule type" value="Genomic_DNA"/>
</dbReference>
<dbReference type="VEuPathDB" id="TriTrypDB:BCY84_02105"/>
<dbReference type="InterPro" id="IPR001108">
    <property type="entry name" value="Peptidase_A22A"/>
</dbReference>
<evidence type="ECO:0000256" key="7">
    <source>
        <dbReference type="ARBA" id="ARBA00023136"/>
    </source>
</evidence>
<evidence type="ECO:0000256" key="5">
    <source>
        <dbReference type="ARBA" id="ARBA00022989"/>
    </source>
</evidence>
<dbReference type="GO" id="GO:0042500">
    <property type="term" value="F:aspartic endopeptidase activity, intramembrane cleaving"/>
    <property type="evidence" value="ECO:0007669"/>
    <property type="project" value="InterPro"/>
</dbReference>
<reference evidence="10 11" key="1">
    <citation type="journal article" date="2018" name="Microb. Genom.">
        <title>Expanding an expanded genome: long-read sequencing of Trypanosoma cruzi.</title>
        <authorList>
            <person name="Berna L."/>
            <person name="Rodriguez M."/>
            <person name="Chiribao M.L."/>
            <person name="Parodi-Talice A."/>
            <person name="Pita S."/>
            <person name="Rijo G."/>
            <person name="Alvarez-Valin F."/>
            <person name="Robello C."/>
        </authorList>
    </citation>
    <scope>NUCLEOTIDE SEQUENCE [LARGE SCALE GENOMIC DNA]</scope>
    <source>
        <strain evidence="10 11">Dm28c</strain>
    </source>
</reference>
<evidence type="ECO:0000256" key="9">
    <source>
        <dbReference type="SAM" id="MobiDB-lite"/>
    </source>
</evidence>
<dbReference type="VEuPathDB" id="TriTrypDB:TcCLB.508277.50"/>
<keyword evidence="7 8" id="KW-0472">Membrane</keyword>
<dbReference type="GO" id="GO:0000139">
    <property type="term" value="C:Golgi membrane"/>
    <property type="evidence" value="ECO:0007669"/>
    <property type="project" value="UniProtKB-SubCell"/>
</dbReference>
<evidence type="ECO:0000256" key="2">
    <source>
        <dbReference type="ARBA" id="ARBA00022692"/>
    </source>
</evidence>
<feature type="transmembrane region" description="Helical" evidence="8">
    <location>
        <begin position="99"/>
        <end position="118"/>
    </location>
</feature>
<dbReference type="PANTHER" id="PTHR10202">
    <property type="entry name" value="PRESENILIN"/>
    <property type="match status" value="1"/>
</dbReference>
<comment type="similarity">
    <text evidence="1 8">Belongs to the peptidase A22A family.</text>
</comment>
<feature type="compositionally biased region" description="Basic and acidic residues" evidence="9">
    <location>
        <begin position="244"/>
        <end position="253"/>
    </location>
</feature>
<dbReference type="GO" id="GO:0007219">
    <property type="term" value="P:Notch signaling pathway"/>
    <property type="evidence" value="ECO:0007669"/>
    <property type="project" value="UniProtKB-KW"/>
</dbReference>
<dbReference type="EC" id="3.4.23.-" evidence="8"/>
<accession>A0A2V2VE78</accession>
<dbReference type="GO" id="GO:0006509">
    <property type="term" value="P:membrane protein ectodomain proteolysis"/>
    <property type="evidence" value="ECO:0007669"/>
    <property type="project" value="TreeGrafter"/>
</dbReference>
<dbReference type="VEuPathDB" id="TriTrypDB:ECC02_004696"/>
<dbReference type="InterPro" id="IPR042524">
    <property type="entry name" value="Presenilin_C"/>
</dbReference>
<feature type="transmembrane region" description="Helical" evidence="8">
    <location>
        <begin position="337"/>
        <end position="357"/>
    </location>
</feature>
<feature type="transmembrane region" description="Helical" evidence="8">
    <location>
        <begin position="309"/>
        <end position="330"/>
    </location>
</feature>
<dbReference type="Proteomes" id="UP000246121">
    <property type="component" value="Unassembled WGS sequence"/>
</dbReference>
<name>A0A2V2VE78_TRYCR</name>
<dbReference type="VEuPathDB" id="TriTrypDB:TcCL_ESM04779"/>
<dbReference type="VEuPathDB" id="TriTrypDB:TCSYLVIO_007022"/>
<dbReference type="VEuPathDB" id="TriTrypDB:TCDM_08999"/>
<proteinExistence type="inferred from homology"/>
<dbReference type="VEuPathDB" id="TriTrypDB:Tc_MARK_5770"/>
<evidence type="ECO:0000313" key="10">
    <source>
        <dbReference type="EMBL" id="PWU94514.1"/>
    </source>
</evidence>
<feature type="transmembrane region" description="Helical" evidence="8">
    <location>
        <begin position="71"/>
        <end position="92"/>
    </location>
</feature>
<organism evidence="10 11">
    <name type="scientific">Trypanosoma cruzi</name>
    <dbReference type="NCBI Taxonomy" id="5693"/>
    <lineage>
        <taxon>Eukaryota</taxon>
        <taxon>Discoba</taxon>
        <taxon>Euglenozoa</taxon>
        <taxon>Kinetoplastea</taxon>
        <taxon>Metakinetoplastina</taxon>
        <taxon>Trypanosomatida</taxon>
        <taxon>Trypanosomatidae</taxon>
        <taxon>Trypanosoma</taxon>
        <taxon>Schizotrypanum</taxon>
    </lineage>
</organism>
<dbReference type="VEuPathDB" id="TriTrypDB:TcG_08974"/>
<evidence type="ECO:0000313" key="11">
    <source>
        <dbReference type="Proteomes" id="UP000246121"/>
    </source>
</evidence>
<keyword evidence="4 8" id="KW-0914">Notch signaling pathway</keyword>
<dbReference type="InterPro" id="IPR006639">
    <property type="entry name" value="Preselin/SPP"/>
</dbReference>
<dbReference type="Gene3D" id="1.10.472.100">
    <property type="entry name" value="Presenilin"/>
    <property type="match status" value="1"/>
</dbReference>
<protein>
    <recommendedName>
        <fullName evidence="8">Presenilin</fullName>
        <ecNumber evidence="8">3.4.23.-</ecNumber>
    </recommendedName>
</protein>
<evidence type="ECO:0000256" key="1">
    <source>
        <dbReference type="ARBA" id="ARBA00008604"/>
    </source>
</evidence>
<evidence type="ECO:0000256" key="6">
    <source>
        <dbReference type="ARBA" id="ARBA00023034"/>
    </source>
</evidence>
<keyword evidence="5 8" id="KW-1133">Transmembrane helix</keyword>
<dbReference type="PANTHER" id="PTHR10202:SF13">
    <property type="entry name" value="PRESENILIN HOMOLOG"/>
    <property type="match status" value="1"/>
</dbReference>
<dbReference type="GO" id="GO:0005789">
    <property type="term" value="C:endoplasmic reticulum membrane"/>
    <property type="evidence" value="ECO:0007669"/>
    <property type="project" value="UniProtKB-SubCell"/>
</dbReference>
<dbReference type="GO" id="GO:0016485">
    <property type="term" value="P:protein processing"/>
    <property type="evidence" value="ECO:0007669"/>
    <property type="project" value="InterPro"/>
</dbReference>
<comment type="subcellular location">
    <subcellularLocation>
        <location evidence="8">Endoplasmic reticulum membrane</location>
        <topology evidence="8">Multi-pass membrane protein</topology>
    </subcellularLocation>
    <subcellularLocation>
        <location evidence="8">Golgi apparatus membrane</location>
        <topology evidence="8">Multi-pass membrane protein</topology>
    </subcellularLocation>
</comment>
<gene>
    <name evidence="10" type="ORF">C4B63_26g193</name>
</gene>